<name>A0A1W5D906_9LECA</name>
<evidence type="ECO:0000313" key="6">
    <source>
        <dbReference type="Proteomes" id="UP000324767"/>
    </source>
</evidence>
<dbReference type="SMART" id="SM00516">
    <property type="entry name" value="SEC14"/>
    <property type="match status" value="1"/>
</dbReference>
<dbReference type="PANTHER" id="PTHR45657">
    <property type="entry name" value="CRAL-TRIO DOMAIN-CONTAINING PROTEIN YKL091C-RELATED"/>
    <property type="match status" value="1"/>
</dbReference>
<dbReference type="SUPFAM" id="SSF52087">
    <property type="entry name" value="CRAL/TRIO domain"/>
    <property type="match status" value="1"/>
</dbReference>
<dbReference type="Proteomes" id="UP000192927">
    <property type="component" value="Unassembled WGS sequence"/>
</dbReference>
<evidence type="ECO:0000259" key="2">
    <source>
        <dbReference type="PROSITE" id="PS50191"/>
    </source>
</evidence>
<protein>
    <submittedName>
        <fullName evidence="4">CRAL/TRIO, N-terminal domain</fullName>
    </submittedName>
</protein>
<dbReference type="SMART" id="SM01100">
    <property type="entry name" value="CRAL_TRIO_N"/>
    <property type="match status" value="1"/>
</dbReference>
<dbReference type="Pfam" id="PF00650">
    <property type="entry name" value="CRAL_TRIO"/>
    <property type="match status" value="1"/>
</dbReference>
<dbReference type="OrthoDB" id="30289at2759"/>
<dbReference type="AlphaFoldDB" id="A0A1W5D906"/>
<dbReference type="PROSITE" id="PS50191">
    <property type="entry name" value="CRAL_TRIO"/>
    <property type="match status" value="1"/>
</dbReference>
<dbReference type="InterPro" id="IPR051026">
    <property type="entry name" value="PI/PC_transfer"/>
</dbReference>
<dbReference type="InterPro" id="IPR036865">
    <property type="entry name" value="CRAL-TRIO_dom_sf"/>
</dbReference>
<dbReference type="InterPro" id="IPR036273">
    <property type="entry name" value="CRAL/TRIO_N_dom_sf"/>
</dbReference>
<evidence type="ECO:0000256" key="1">
    <source>
        <dbReference type="SAM" id="MobiDB-lite"/>
    </source>
</evidence>
<dbReference type="Gene3D" id="1.10.8.20">
    <property type="entry name" value="N-terminal domain of phosphatidylinositol transfer protein sec14p"/>
    <property type="match status" value="1"/>
</dbReference>
<dbReference type="PANTHER" id="PTHR45657:SF3">
    <property type="entry name" value="TRANSPORTER, PUTATIVE (AFU_ORTHOLOGUE AFUA_5G09260)-RELATED"/>
    <property type="match status" value="1"/>
</dbReference>
<dbReference type="InterPro" id="IPR001251">
    <property type="entry name" value="CRAL-TRIO_dom"/>
</dbReference>
<organism evidence="4 5">
    <name type="scientific">Lasallia pustulata</name>
    <dbReference type="NCBI Taxonomy" id="136370"/>
    <lineage>
        <taxon>Eukaryota</taxon>
        <taxon>Fungi</taxon>
        <taxon>Dikarya</taxon>
        <taxon>Ascomycota</taxon>
        <taxon>Pezizomycotina</taxon>
        <taxon>Lecanoromycetes</taxon>
        <taxon>OSLEUM clade</taxon>
        <taxon>Umbilicariomycetidae</taxon>
        <taxon>Umbilicariales</taxon>
        <taxon>Umbilicariaceae</taxon>
        <taxon>Lasallia</taxon>
    </lineage>
</organism>
<gene>
    <name evidence="3" type="ORF">FRX48_06637</name>
</gene>
<dbReference type="SUPFAM" id="SSF46938">
    <property type="entry name" value="CRAL/TRIO N-terminal domain"/>
    <property type="match status" value="1"/>
</dbReference>
<evidence type="ECO:0000313" key="4">
    <source>
        <dbReference type="EMBL" id="SLM39648.1"/>
    </source>
</evidence>
<proteinExistence type="predicted"/>
<evidence type="ECO:0000313" key="5">
    <source>
        <dbReference type="Proteomes" id="UP000192927"/>
    </source>
</evidence>
<dbReference type="Gene3D" id="3.40.525.10">
    <property type="entry name" value="CRAL-TRIO lipid binding domain"/>
    <property type="match status" value="1"/>
</dbReference>
<dbReference type="InterPro" id="IPR011074">
    <property type="entry name" value="CRAL/TRIO_N_dom"/>
</dbReference>
<dbReference type="EMBL" id="VXIT01000010">
    <property type="protein sequence ID" value="KAA6410023.1"/>
    <property type="molecule type" value="Genomic_DNA"/>
</dbReference>
<accession>A0A1W5D906</accession>
<sequence>MAAPLTKVPTNPASKVSTRESLNRTTTGLPSFPAQHLGHLEPAEQDALDSFKALITQKGFYRPANGQSPASHDDATLLRYLRARKFIPQDAYKQFEDTEIWRKENKLEQLYETIDVKDYEECRRLYPQWTGRRDKRGMPIYVFDVGHLNSKAITAYTKSTSASHSKMLRLFALYENLTRFIMPLCSSLSDRPNPETPITQSNNIVDIQGVGLRQFWNLKSHMQEASTLATAHYPETLDRIFIVGAPSFFPTVWGWVKRWFDPITVSKIFVLSANNVRPTLEKFIDPANIPKKYGGELPFEFGAMPIFDNTLNQRLEWAVPGINTFPQGPMIWERGEGQDQVAVAVGSLKGQQRRDPVATLHARGIEKINNGYA</sequence>
<feature type="region of interest" description="Disordered" evidence="1">
    <location>
        <begin position="1"/>
        <end position="36"/>
    </location>
</feature>
<dbReference type="Proteomes" id="UP000324767">
    <property type="component" value="Unassembled WGS sequence"/>
</dbReference>
<evidence type="ECO:0000313" key="3">
    <source>
        <dbReference type="EMBL" id="KAA6410023.1"/>
    </source>
</evidence>
<dbReference type="EMBL" id="FWEW01003533">
    <property type="protein sequence ID" value="SLM39648.1"/>
    <property type="molecule type" value="Genomic_DNA"/>
</dbReference>
<feature type="domain" description="CRAL-TRIO" evidence="2">
    <location>
        <begin position="118"/>
        <end position="301"/>
    </location>
</feature>
<reference evidence="3 6" key="3">
    <citation type="submission" date="2019-09" db="EMBL/GenBank/DDBJ databases">
        <title>The hologenome of the rock-dwelling lichen Lasallia pustulata.</title>
        <authorList>
            <person name="Greshake Tzovaras B."/>
            <person name="Segers F."/>
            <person name="Bicker A."/>
            <person name="Dal Grande F."/>
            <person name="Otte J."/>
            <person name="Hankeln T."/>
            <person name="Schmitt I."/>
            <person name="Ebersberger I."/>
        </authorList>
    </citation>
    <scope>NUCLEOTIDE SEQUENCE [LARGE SCALE GENOMIC DNA]</scope>
    <source>
        <strain evidence="3">A1-1</strain>
    </source>
</reference>
<dbReference type="Pfam" id="PF03765">
    <property type="entry name" value="CRAL_TRIO_N"/>
    <property type="match status" value="1"/>
</dbReference>
<keyword evidence="5" id="KW-1185">Reference proteome</keyword>
<dbReference type="CDD" id="cd00170">
    <property type="entry name" value="SEC14"/>
    <property type="match status" value="1"/>
</dbReference>
<reference evidence="4" key="1">
    <citation type="submission" date="2017-03" db="EMBL/GenBank/DDBJ databases">
        <authorList>
            <person name="Afonso C.L."/>
            <person name="Miller P.J."/>
            <person name="Scott M.A."/>
            <person name="Spackman E."/>
            <person name="Goraichik I."/>
            <person name="Dimitrov K.M."/>
            <person name="Suarez D.L."/>
            <person name="Swayne D.E."/>
        </authorList>
    </citation>
    <scope>NUCLEOTIDE SEQUENCE [LARGE SCALE GENOMIC DNA]</scope>
</reference>
<reference evidence="5" key="2">
    <citation type="submission" date="2017-03" db="EMBL/GenBank/DDBJ databases">
        <authorList>
            <person name="Sharma R."/>
            <person name="Thines M."/>
        </authorList>
    </citation>
    <scope>NUCLEOTIDE SEQUENCE [LARGE SCALE GENOMIC DNA]</scope>
</reference>